<evidence type="ECO:0000259" key="5">
    <source>
        <dbReference type="Pfam" id="PF04053"/>
    </source>
</evidence>
<dbReference type="Pfam" id="PF04053">
    <property type="entry name" value="B-prop_COPA_B_2nd"/>
    <property type="match status" value="1"/>
</dbReference>
<protein>
    <submittedName>
        <fullName evidence="7">Cotamer alpha, putative</fullName>
    </submittedName>
</protein>
<feature type="repeat" description="WD" evidence="4">
    <location>
        <begin position="47"/>
        <end position="88"/>
    </location>
</feature>
<dbReference type="VEuPathDB" id="TrichDB:TVAGG3_1009260"/>
<dbReference type="PANTHER" id="PTHR19876:SF1">
    <property type="entry name" value="COATOMER SUBUNIT ALPHA"/>
    <property type="match status" value="1"/>
</dbReference>
<evidence type="ECO:0000256" key="3">
    <source>
        <dbReference type="ARBA" id="ARBA00022737"/>
    </source>
</evidence>
<dbReference type="PANTHER" id="PTHR19876">
    <property type="entry name" value="COATOMER"/>
    <property type="match status" value="1"/>
</dbReference>
<dbReference type="VEuPathDB" id="TrichDB:TVAG_319470"/>
<dbReference type="GO" id="GO:0006890">
    <property type="term" value="P:retrograde vesicle-mediated transport, Golgi to endoplasmic reticulum"/>
    <property type="evidence" value="ECO:0000318"/>
    <property type="project" value="GO_Central"/>
</dbReference>
<dbReference type="KEGG" id="tva:4775370"/>
<dbReference type="CDD" id="cd00200">
    <property type="entry name" value="WD40"/>
    <property type="match status" value="1"/>
</dbReference>
<feature type="repeat" description="WD" evidence="4">
    <location>
        <begin position="131"/>
        <end position="172"/>
    </location>
</feature>
<dbReference type="eggNOG" id="KOG0292">
    <property type="taxonomic scope" value="Eukaryota"/>
</dbReference>
<dbReference type="SMART" id="SM00320">
    <property type="entry name" value="WD40"/>
    <property type="match status" value="7"/>
</dbReference>
<dbReference type="Gene3D" id="2.130.10.10">
    <property type="entry name" value="YVTN repeat-like/Quinoprotein amine dehydrogenase"/>
    <property type="match status" value="1"/>
</dbReference>
<feature type="domain" description="COPA/B second beta-propeller" evidence="5">
    <location>
        <begin position="323"/>
        <end position="552"/>
    </location>
</feature>
<dbReference type="InterPro" id="IPR050844">
    <property type="entry name" value="Coatomer_complex_subunit"/>
</dbReference>
<dbReference type="InterPro" id="IPR019775">
    <property type="entry name" value="WD40_repeat_CS"/>
</dbReference>
<feature type="domain" description="Coatomer alpha subunit C-terminal" evidence="6">
    <location>
        <begin position="881"/>
        <end position="1079"/>
    </location>
</feature>
<dbReference type="RefSeq" id="XP_001330721.1">
    <property type="nucleotide sequence ID" value="XM_001330685.1"/>
</dbReference>
<dbReference type="GO" id="GO:0000139">
    <property type="term" value="C:Golgi membrane"/>
    <property type="evidence" value="ECO:0007669"/>
    <property type="project" value="UniProtKB-SubCell"/>
</dbReference>
<sequence>MKTKFEIEGSKAKGICFHNKRPWVLVSFFSGNIAIYDYENGIEIQRYKDYFGPVRAVDFHTTDTLFASGGDDGCVRVYDFIKGYCITRFDDHKDYIRSVQFHSKLPLLVSSSDDQTVKIFNYKSKTLLYSIPAHDMIVMTASFHPSKPYIVTGSYDEKIMVWNISGLESKYNKPKEINFLDVLPKAQKQDNGCAITMASWHPTQDKIIISTTDNKLMLMNEKLDEIATVHAHTSTISAAKFMPQLEIIVSCSEDGTIKLLKQDSVRTIDTYTNPTKFWSISVHPYLPLIAASSNDGFKVLKICKNRPASLRISSGVYLYYNDEQIRKYDIKNQTNVVMCLSKNNTKKIPEKKPRKLIFNQSRNYLLIDYQNSFYLVDLELGTSNQKLKMEDGKSATFLSRTKYCYMSVSFNQLFIREIGKDEDAKIVRIPFNGKMFSGMNNTVYLCDKSKIMLFDLNKEQVIAETDVENCRDIILNKENRKIAVLTKDQILISKFDFSDKFAVNEAPKSGVWYSDIFVYTTKTYLMYALNNGEKGVLRSLPKQIYLLDLFEKEAIFIHPDSTFETLEVDLSECLFRNYLLNNDQNDALKMLTVSNKISMSNSNAYFAMEKGFPAVAKELCQDTKQKFEMAIESFDISSAERFLDLSDLEQVVKLAEISLICGRFREAEKYYSKANRTDKVAFIYLISGQISKLKDLMAKTEDLNLKMQIAIWLNDGNTLSALLESESPKLSEIAKTVIPSEISDRKVLDNWPTVEPKKVIVENTQINEKVSEEEDLVDESDGWQTENIEILIPENLTKSGDQIVPLRGRNIEESWTNNMMSPLSLVMCGKFSDALFELKDLIGLKNPIPLREIFTEFYISCHMSVENIKLPVKPVDILYVINNEIEEGFSYVKSGKFSVALYYFRNSLQKLSLSIDDIEKTSQMIYLCRTYCLAMEIGVKSNEIRKNDPKRHLELSLMMSMLNMNTEHHILAAQTALNTCIRMKCNLSASNLLKFLPDEVRNSSQFEKARSVLSKSELNDSLDVDFSPKKEICCSSLKYIQSTKKVICPFCKSTFSQDEKGNLCSICQLSEIGKISLGMK</sequence>
<evidence type="ECO:0000256" key="4">
    <source>
        <dbReference type="PROSITE-ProRule" id="PRU00221"/>
    </source>
</evidence>
<dbReference type="Pfam" id="PF00400">
    <property type="entry name" value="WD40"/>
    <property type="match status" value="4"/>
</dbReference>
<feature type="domain" description="Coatomer alpha subunit C-terminal" evidence="6">
    <location>
        <begin position="749"/>
        <end position="868"/>
    </location>
</feature>
<accession>A2DQ95</accession>
<dbReference type="InterPro" id="IPR001680">
    <property type="entry name" value="WD40_rpt"/>
</dbReference>
<dbReference type="EMBL" id="DS113231">
    <property type="protein sequence ID" value="EAY17352.1"/>
    <property type="molecule type" value="Genomic_DNA"/>
</dbReference>
<dbReference type="OMA" id="ACHPNNY"/>
<keyword evidence="3" id="KW-0677">Repeat</keyword>
<dbReference type="Pfam" id="PF06957">
    <property type="entry name" value="COPI_C"/>
    <property type="match status" value="2"/>
</dbReference>
<keyword evidence="8" id="KW-1185">Reference proteome</keyword>
<dbReference type="InterPro" id="IPR036322">
    <property type="entry name" value="WD40_repeat_dom_sf"/>
</dbReference>
<dbReference type="Proteomes" id="UP000001542">
    <property type="component" value="Unassembled WGS sequence"/>
</dbReference>
<dbReference type="GO" id="GO:0006886">
    <property type="term" value="P:intracellular protein transport"/>
    <property type="evidence" value="ECO:0000318"/>
    <property type="project" value="GO_Central"/>
</dbReference>
<name>A2DQ95_TRIV3</name>
<dbReference type="SMR" id="A2DQ95"/>
<dbReference type="AlphaFoldDB" id="A2DQ95"/>
<keyword evidence="2 4" id="KW-0853">WD repeat</keyword>
<reference evidence="7" key="1">
    <citation type="submission" date="2006-10" db="EMBL/GenBank/DDBJ databases">
        <authorList>
            <person name="Amadeo P."/>
            <person name="Zhao Q."/>
            <person name="Wortman J."/>
            <person name="Fraser-Liggett C."/>
            <person name="Carlton J."/>
        </authorList>
    </citation>
    <scope>NUCLEOTIDE SEQUENCE</scope>
    <source>
        <strain evidence="7">G3</strain>
    </source>
</reference>
<dbReference type="OrthoDB" id="10261470at2759"/>
<organism evidence="7 8">
    <name type="scientific">Trichomonas vaginalis (strain ATCC PRA-98 / G3)</name>
    <dbReference type="NCBI Taxonomy" id="412133"/>
    <lineage>
        <taxon>Eukaryota</taxon>
        <taxon>Metamonada</taxon>
        <taxon>Parabasalia</taxon>
        <taxon>Trichomonadida</taxon>
        <taxon>Trichomonadidae</taxon>
        <taxon>Trichomonas</taxon>
    </lineage>
</organism>
<evidence type="ECO:0000256" key="2">
    <source>
        <dbReference type="ARBA" id="ARBA00022574"/>
    </source>
</evidence>
<dbReference type="InterPro" id="IPR006692">
    <property type="entry name" value="Beta-prop_COPA/B_2nd"/>
</dbReference>
<proteinExistence type="predicted"/>
<dbReference type="SUPFAM" id="SSF50978">
    <property type="entry name" value="WD40 repeat-like"/>
    <property type="match status" value="2"/>
</dbReference>
<dbReference type="PROSITE" id="PS00678">
    <property type="entry name" value="WD_REPEATS_1"/>
    <property type="match status" value="1"/>
</dbReference>
<evidence type="ECO:0000259" key="6">
    <source>
        <dbReference type="Pfam" id="PF06957"/>
    </source>
</evidence>
<evidence type="ECO:0000256" key="1">
    <source>
        <dbReference type="ARBA" id="ARBA00004255"/>
    </source>
</evidence>
<dbReference type="PROSITE" id="PS50294">
    <property type="entry name" value="WD_REPEATS_REGION"/>
    <property type="match status" value="2"/>
</dbReference>
<dbReference type="GO" id="GO:0006888">
    <property type="term" value="P:endoplasmic reticulum to Golgi vesicle-mediated transport"/>
    <property type="evidence" value="ECO:0000318"/>
    <property type="project" value="GO_Central"/>
</dbReference>
<feature type="repeat" description="WD" evidence="4">
    <location>
        <begin position="89"/>
        <end position="130"/>
    </location>
</feature>
<evidence type="ECO:0000313" key="8">
    <source>
        <dbReference type="Proteomes" id="UP000001542"/>
    </source>
</evidence>
<dbReference type="GO" id="GO:0005198">
    <property type="term" value="F:structural molecule activity"/>
    <property type="evidence" value="ECO:0007669"/>
    <property type="project" value="InterPro"/>
</dbReference>
<evidence type="ECO:0000313" key="7">
    <source>
        <dbReference type="EMBL" id="EAY17352.1"/>
    </source>
</evidence>
<reference evidence="7" key="2">
    <citation type="journal article" date="2007" name="Science">
        <title>Draft genome sequence of the sexually transmitted pathogen Trichomonas vaginalis.</title>
        <authorList>
            <person name="Carlton J.M."/>
            <person name="Hirt R.P."/>
            <person name="Silva J.C."/>
            <person name="Delcher A.L."/>
            <person name="Schatz M."/>
            <person name="Zhao Q."/>
            <person name="Wortman J.R."/>
            <person name="Bidwell S.L."/>
            <person name="Alsmark U.C.M."/>
            <person name="Besteiro S."/>
            <person name="Sicheritz-Ponten T."/>
            <person name="Noel C.J."/>
            <person name="Dacks J.B."/>
            <person name="Foster P.G."/>
            <person name="Simillion C."/>
            <person name="Van de Peer Y."/>
            <person name="Miranda-Saavedra D."/>
            <person name="Barton G.J."/>
            <person name="Westrop G.D."/>
            <person name="Mueller S."/>
            <person name="Dessi D."/>
            <person name="Fiori P.L."/>
            <person name="Ren Q."/>
            <person name="Paulsen I."/>
            <person name="Zhang H."/>
            <person name="Bastida-Corcuera F.D."/>
            <person name="Simoes-Barbosa A."/>
            <person name="Brown M.T."/>
            <person name="Hayes R.D."/>
            <person name="Mukherjee M."/>
            <person name="Okumura C.Y."/>
            <person name="Schneider R."/>
            <person name="Smith A.J."/>
            <person name="Vanacova S."/>
            <person name="Villalvazo M."/>
            <person name="Haas B.J."/>
            <person name="Pertea M."/>
            <person name="Feldblyum T.V."/>
            <person name="Utterback T.R."/>
            <person name="Shu C.L."/>
            <person name="Osoegawa K."/>
            <person name="de Jong P.J."/>
            <person name="Hrdy I."/>
            <person name="Horvathova L."/>
            <person name="Zubacova Z."/>
            <person name="Dolezal P."/>
            <person name="Malik S.B."/>
            <person name="Logsdon J.M. Jr."/>
            <person name="Henze K."/>
            <person name="Gupta A."/>
            <person name="Wang C.C."/>
            <person name="Dunne R.L."/>
            <person name="Upcroft J.A."/>
            <person name="Upcroft P."/>
            <person name="White O."/>
            <person name="Salzberg S.L."/>
            <person name="Tang P."/>
            <person name="Chiu C.-H."/>
            <person name="Lee Y.-S."/>
            <person name="Embley T.M."/>
            <person name="Coombs G.H."/>
            <person name="Mottram J.C."/>
            <person name="Tachezy J."/>
            <person name="Fraser-Liggett C.M."/>
            <person name="Johnson P.J."/>
        </authorList>
    </citation>
    <scope>NUCLEOTIDE SEQUENCE [LARGE SCALE GENOMIC DNA]</scope>
    <source>
        <strain evidence="7">G3</strain>
    </source>
</reference>
<dbReference type="InParanoid" id="A2DQ95"/>
<dbReference type="STRING" id="5722.A2DQ95"/>
<dbReference type="InterPro" id="IPR015943">
    <property type="entry name" value="WD40/YVTN_repeat-like_dom_sf"/>
</dbReference>
<dbReference type="Gene3D" id="1.25.40.470">
    <property type="match status" value="1"/>
</dbReference>
<dbReference type="GO" id="GO:0030126">
    <property type="term" value="C:COPI vesicle coat"/>
    <property type="evidence" value="ECO:0000318"/>
    <property type="project" value="GO_Central"/>
</dbReference>
<dbReference type="GO" id="GO:0006891">
    <property type="term" value="P:intra-Golgi vesicle-mediated transport"/>
    <property type="evidence" value="ECO:0000318"/>
    <property type="project" value="GO_Central"/>
</dbReference>
<comment type="subcellular location">
    <subcellularLocation>
        <location evidence="1">Golgi apparatus membrane</location>
        <topology evidence="1">Peripheral membrane protein</topology>
        <orientation evidence="1">Cytoplasmic side</orientation>
    </subcellularLocation>
</comment>
<dbReference type="PROSITE" id="PS50082">
    <property type="entry name" value="WD_REPEATS_2"/>
    <property type="match status" value="4"/>
</dbReference>
<dbReference type="InterPro" id="IPR010714">
    <property type="entry name" value="Coatomer_asu_C"/>
</dbReference>
<gene>
    <name evidence="7" type="ORF">TVAG_319470</name>
</gene>
<feature type="repeat" description="WD" evidence="4">
    <location>
        <begin position="229"/>
        <end position="270"/>
    </location>
</feature>